<feature type="domain" description="NACHT" evidence="1">
    <location>
        <begin position="350"/>
        <end position="474"/>
    </location>
</feature>
<protein>
    <submittedName>
        <fullName evidence="2">NLR family CARD domain-containing protein 4</fullName>
    </submittedName>
</protein>
<dbReference type="EMBL" id="JAIZAY010000001">
    <property type="protein sequence ID" value="KAJ8051153.1"/>
    <property type="molecule type" value="Genomic_DNA"/>
</dbReference>
<evidence type="ECO:0000313" key="2">
    <source>
        <dbReference type="EMBL" id="KAJ8051153.1"/>
    </source>
</evidence>
<dbReference type="Gene3D" id="3.40.50.300">
    <property type="entry name" value="P-loop containing nucleotide triphosphate hydrolases"/>
    <property type="match status" value="1"/>
</dbReference>
<proteinExistence type="predicted"/>
<dbReference type="Proteomes" id="UP001152320">
    <property type="component" value="Chromosome 1"/>
</dbReference>
<dbReference type="PANTHER" id="PTHR46312">
    <property type="entry name" value="NACHT DOMAIN-CONTAINING PROTEIN"/>
    <property type="match status" value="1"/>
</dbReference>
<evidence type="ECO:0000313" key="3">
    <source>
        <dbReference type="Proteomes" id="UP001152320"/>
    </source>
</evidence>
<dbReference type="SUPFAM" id="SSF52540">
    <property type="entry name" value="P-loop containing nucleoside triphosphate hydrolases"/>
    <property type="match status" value="1"/>
</dbReference>
<dbReference type="AlphaFoldDB" id="A0A9Q1CTI4"/>
<name>A0A9Q1CTI4_HOLLE</name>
<dbReference type="OrthoDB" id="5972987at2759"/>
<dbReference type="InterPro" id="IPR027417">
    <property type="entry name" value="P-loop_NTPase"/>
</dbReference>
<dbReference type="PANTHER" id="PTHR46312:SF2">
    <property type="entry name" value="NUCLEOTIDE-BINDING OLIGOMERIZATION DOMAIN-CONTAINING PROTEIN 2-LIKE"/>
    <property type="match status" value="1"/>
</dbReference>
<organism evidence="2 3">
    <name type="scientific">Holothuria leucospilota</name>
    <name type="common">Black long sea cucumber</name>
    <name type="synonym">Mertensiothuria leucospilota</name>
    <dbReference type="NCBI Taxonomy" id="206669"/>
    <lineage>
        <taxon>Eukaryota</taxon>
        <taxon>Metazoa</taxon>
        <taxon>Echinodermata</taxon>
        <taxon>Eleutherozoa</taxon>
        <taxon>Echinozoa</taxon>
        <taxon>Holothuroidea</taxon>
        <taxon>Aspidochirotacea</taxon>
        <taxon>Aspidochirotida</taxon>
        <taxon>Holothuriidae</taxon>
        <taxon>Holothuria</taxon>
    </lineage>
</organism>
<reference evidence="2" key="1">
    <citation type="submission" date="2021-10" db="EMBL/GenBank/DDBJ databases">
        <title>Tropical sea cucumber genome reveals ecological adaptation and Cuvierian tubules defense mechanism.</title>
        <authorList>
            <person name="Chen T."/>
        </authorList>
    </citation>
    <scope>NUCLEOTIDE SEQUENCE</scope>
    <source>
        <strain evidence="2">Nanhai2018</strain>
        <tissue evidence="2">Muscle</tissue>
    </source>
</reference>
<sequence>MTTSVGDILYTTSTSANDIFLYSHSLTLLVCQADSPPGMIQNSESLILVQRNVTDFSLVQPVLKYYELGGNLELQCSNSGSSFLVWMKFESQEMTSYETLNFAIFEKENFKKIYSEEYALGKTGNLIVSVVGARHDGLYGCLSGNGTSDDLILHQAVIYEHPEPAYLSVTGCSVVTYCVLETVQEGSLTCTVKGILPQVQLEWKTFYHSDADLISFTNQQLIVKDNGQSVDVVLTSTYRITENGPNRLTIECRVSEPDSIFGYLSTKLDLLLIDEIKEQFLGQLKERYKDLYYAVQPLPYIKDRLYCVDKVFVEGGIQFLDTTGLQGGEEKWKSLKSYESVFQDPRVNSNRLILEGEPGYGKSTISLQFAFNWCNQRTSSPLKDVEILILLRLRQVGGVSSIYTAIKQFLLPIDTKISESDIENILQSTTSVVIILDGFDEYPNQEDSAKCDIPLIISRKMFQGFQVILTTRSSVLPRNYSPQTRRVKLTGFDETSRQFYIRKAVVGDDNAKVEIIEGYLQQNAILRDLCEVPLLFVIFAHMTHDSEHFRKLVSVTSYFRYMVSSFHSHLKNKAESEFLPKLQKFEVEHRNLDKIAFEGLKGNHQKLSWSKESLNESLGEEFYQQYIRIGILVEEEVIDYCDQPGAPTIGPIQYKTVVRFYHKLFCEWYAAHYLSEVLQNNPSIDLKDYLRYLDPFDLQYLYRFTCGLNSFAAERIIDFLKNMEGGDRFAVLCILEQTGKVENITSTVRQLCEESVLISGHDSLLLQRSSIQLLEIAARNDIPIRRVDLYNCLDEVKLHERTITTTSGLVLDARIPFIRLKIHVSNRPFSEKEANDILQYAGLCSLLEYVTFSGCVPPPAFHNESTLSLLQSKKITVRWRLTQKSPLYILDLNSGVWKDKFGNSQPTEEDSKNLKLQIEAELDAVKESEHRNNVEILYVFNQCVIWSRIHCWYKYLFRGYQWTMCSTRICQTGGSSQT</sequence>
<dbReference type="InterPro" id="IPR007111">
    <property type="entry name" value="NACHT_NTPase"/>
</dbReference>
<gene>
    <name evidence="2" type="ORF">HOLleu_04615</name>
</gene>
<dbReference type="PROSITE" id="PS50837">
    <property type="entry name" value="NACHT"/>
    <property type="match status" value="1"/>
</dbReference>
<evidence type="ECO:0000259" key="1">
    <source>
        <dbReference type="PROSITE" id="PS50837"/>
    </source>
</evidence>
<comment type="caution">
    <text evidence="2">The sequence shown here is derived from an EMBL/GenBank/DDBJ whole genome shotgun (WGS) entry which is preliminary data.</text>
</comment>
<accession>A0A9Q1CTI4</accession>
<keyword evidence="3" id="KW-1185">Reference proteome</keyword>
<dbReference type="Pfam" id="PF05729">
    <property type="entry name" value="NACHT"/>
    <property type="match status" value="1"/>
</dbReference>